<feature type="active site" description="Proton donor" evidence="5">
    <location>
        <position position="125"/>
    </location>
</feature>
<evidence type="ECO:0000256" key="4">
    <source>
        <dbReference type="ARBA" id="ARBA00022912"/>
    </source>
</evidence>
<feature type="domain" description="Phosphotyrosine protein phosphatase I" evidence="6">
    <location>
        <begin position="2"/>
        <end position="150"/>
    </location>
</feature>
<dbReference type="SUPFAM" id="SSF52788">
    <property type="entry name" value="Phosphotyrosine protein phosphatases I"/>
    <property type="match status" value="1"/>
</dbReference>
<dbReference type="InterPro" id="IPR036196">
    <property type="entry name" value="Ptyr_pPase_sf"/>
</dbReference>
<evidence type="ECO:0000313" key="7">
    <source>
        <dbReference type="EMBL" id="PKU23452.1"/>
    </source>
</evidence>
<keyword evidence="8" id="KW-1185">Reference proteome</keyword>
<dbReference type="Pfam" id="PF01451">
    <property type="entry name" value="LMWPc"/>
    <property type="match status" value="1"/>
</dbReference>
<dbReference type="InterPro" id="IPR017867">
    <property type="entry name" value="Tyr_phospatase_low_mol_wt"/>
</dbReference>
<evidence type="ECO:0000256" key="5">
    <source>
        <dbReference type="PIRSR" id="PIRSR617867-1"/>
    </source>
</evidence>
<dbReference type="PANTHER" id="PTHR11717">
    <property type="entry name" value="LOW MOLECULAR WEIGHT PROTEIN TYROSINE PHOSPHATASE"/>
    <property type="match status" value="1"/>
</dbReference>
<dbReference type="InterPro" id="IPR050438">
    <property type="entry name" value="LMW_PTPase"/>
</dbReference>
<name>A0A2N3PST2_9PROT</name>
<accession>A0A2N3PST2</accession>
<evidence type="ECO:0000259" key="6">
    <source>
        <dbReference type="SMART" id="SM00226"/>
    </source>
</evidence>
<proteinExistence type="inferred from homology"/>
<keyword evidence="3" id="KW-0378">Hydrolase</keyword>
<dbReference type="SMART" id="SM00226">
    <property type="entry name" value="LMWPc"/>
    <property type="match status" value="1"/>
</dbReference>
<evidence type="ECO:0000256" key="2">
    <source>
        <dbReference type="ARBA" id="ARBA00013064"/>
    </source>
</evidence>
<protein>
    <recommendedName>
        <fullName evidence="2">protein-tyrosine-phosphatase</fullName>
        <ecNumber evidence="2">3.1.3.48</ecNumber>
    </recommendedName>
</protein>
<dbReference type="OrthoDB" id="9784339at2"/>
<dbReference type="CDD" id="cd16343">
    <property type="entry name" value="LMWPTP"/>
    <property type="match status" value="1"/>
</dbReference>
<gene>
    <name evidence="7" type="ORF">CWS72_16470</name>
</gene>
<dbReference type="GO" id="GO:0004725">
    <property type="term" value="F:protein tyrosine phosphatase activity"/>
    <property type="evidence" value="ECO:0007669"/>
    <property type="project" value="UniProtKB-EC"/>
</dbReference>
<dbReference type="PRINTS" id="PR00719">
    <property type="entry name" value="LMWPTPASE"/>
</dbReference>
<feature type="active site" description="Nucleophile" evidence="5">
    <location>
        <position position="8"/>
    </location>
</feature>
<dbReference type="AlphaFoldDB" id="A0A2N3PST2"/>
<dbReference type="EMBL" id="PIUM01000020">
    <property type="protein sequence ID" value="PKU23452.1"/>
    <property type="molecule type" value="Genomic_DNA"/>
</dbReference>
<dbReference type="Proteomes" id="UP000233293">
    <property type="component" value="Unassembled WGS sequence"/>
</dbReference>
<feature type="active site" evidence="5">
    <location>
        <position position="14"/>
    </location>
</feature>
<evidence type="ECO:0000256" key="1">
    <source>
        <dbReference type="ARBA" id="ARBA00011063"/>
    </source>
</evidence>
<sequence>MVRVLFVCTGNICRSPTAHGLLRARAAEAGLADRVEVDSAGTHGYHTGEPPDPRSVATALAHGIDLSDLRARKIEGGDFAAFDIISAMERGHEQTLRRLCPPGLSHRIGLLMRFASEAGEMEVPDPYYGDEGFETVFRMIDQGVMGLLEQVRRGGV</sequence>
<dbReference type="Gene3D" id="3.40.50.2300">
    <property type="match status" value="1"/>
</dbReference>
<dbReference type="InterPro" id="IPR023485">
    <property type="entry name" value="Ptyr_pPase"/>
</dbReference>
<dbReference type="EC" id="3.1.3.48" evidence="2"/>
<organism evidence="7 8">
    <name type="scientific">Telmatospirillum siberiense</name>
    <dbReference type="NCBI Taxonomy" id="382514"/>
    <lineage>
        <taxon>Bacteria</taxon>
        <taxon>Pseudomonadati</taxon>
        <taxon>Pseudomonadota</taxon>
        <taxon>Alphaproteobacteria</taxon>
        <taxon>Rhodospirillales</taxon>
        <taxon>Rhodospirillaceae</taxon>
        <taxon>Telmatospirillum</taxon>
    </lineage>
</organism>
<comment type="caution">
    <text evidence="7">The sequence shown here is derived from an EMBL/GenBank/DDBJ whole genome shotgun (WGS) entry which is preliminary data.</text>
</comment>
<dbReference type="RefSeq" id="WP_101251722.1">
    <property type="nucleotide sequence ID" value="NZ_PIUM01000020.1"/>
</dbReference>
<evidence type="ECO:0000256" key="3">
    <source>
        <dbReference type="ARBA" id="ARBA00022801"/>
    </source>
</evidence>
<dbReference type="PANTHER" id="PTHR11717:SF7">
    <property type="entry name" value="LOW MOLECULAR WEIGHT PHOSPHOTYROSINE PROTEIN PHOSPHATASE"/>
    <property type="match status" value="1"/>
</dbReference>
<comment type="similarity">
    <text evidence="1">Belongs to the low molecular weight phosphotyrosine protein phosphatase family.</text>
</comment>
<evidence type="ECO:0000313" key="8">
    <source>
        <dbReference type="Proteomes" id="UP000233293"/>
    </source>
</evidence>
<reference evidence="8" key="1">
    <citation type="submission" date="2017-12" db="EMBL/GenBank/DDBJ databases">
        <title>Draft genome sequence of Telmatospirillum siberiense 26-4b1T, an acidotolerant peatland alphaproteobacterium potentially involved in sulfur cycling.</title>
        <authorList>
            <person name="Hausmann B."/>
            <person name="Pjevac P."/>
            <person name="Schreck K."/>
            <person name="Herbold C.W."/>
            <person name="Daims H."/>
            <person name="Wagner M."/>
            <person name="Pester M."/>
            <person name="Loy A."/>
        </authorList>
    </citation>
    <scope>NUCLEOTIDE SEQUENCE [LARGE SCALE GENOMIC DNA]</scope>
    <source>
        <strain evidence="8">26-4b1</strain>
    </source>
</reference>
<keyword evidence="4" id="KW-0904">Protein phosphatase</keyword>